<proteinExistence type="predicted"/>
<keyword evidence="1" id="KW-0808">Transferase</keyword>
<name>A0A7C4AQ95_9BACT</name>
<dbReference type="GO" id="GO:0016740">
    <property type="term" value="F:transferase activity"/>
    <property type="evidence" value="ECO:0007669"/>
    <property type="project" value="UniProtKB-KW"/>
</dbReference>
<dbReference type="AlphaFoldDB" id="A0A7C4AQ95"/>
<dbReference type="EMBL" id="DTGT01000020">
    <property type="protein sequence ID" value="HGH59787.1"/>
    <property type="molecule type" value="Genomic_DNA"/>
</dbReference>
<accession>A0A7C4AQ95</accession>
<organism evidence="1">
    <name type="scientific">Desulfomonile tiedjei</name>
    <dbReference type="NCBI Taxonomy" id="2358"/>
    <lineage>
        <taxon>Bacteria</taxon>
        <taxon>Pseudomonadati</taxon>
        <taxon>Thermodesulfobacteriota</taxon>
        <taxon>Desulfomonilia</taxon>
        <taxon>Desulfomonilales</taxon>
        <taxon>Desulfomonilaceae</taxon>
        <taxon>Desulfomonile</taxon>
    </lineage>
</organism>
<dbReference type="Gene3D" id="3.40.630.30">
    <property type="match status" value="1"/>
</dbReference>
<dbReference type="SUPFAM" id="SSF55729">
    <property type="entry name" value="Acyl-CoA N-acyltransferases (Nat)"/>
    <property type="match status" value="1"/>
</dbReference>
<gene>
    <name evidence="1" type="ORF">ENV54_00660</name>
</gene>
<comment type="caution">
    <text evidence="1">The sequence shown here is derived from an EMBL/GenBank/DDBJ whole genome shotgun (WGS) entry which is preliminary data.</text>
</comment>
<evidence type="ECO:0000313" key="1">
    <source>
        <dbReference type="EMBL" id="HGH59787.1"/>
    </source>
</evidence>
<sequence>MTVESPRGRITVRAQYPPGSFKGLEMESGLGHFAHYSSIIKDVNSFEKAAQKRGGRVTLAVLEPNLVVGYGLCWYPDETDRWSLLGDLMYEMAAVEVSRNFRGMRLARLIMDATMDDDFFEDKITYMMGLSWHWDLEGKGMTAAEYRRLMMDLYRRYGFREVYTNEPNIALRPENVMMIRIGSRVSEEDQKRFRYLRFGIKPKQ</sequence>
<reference evidence="1" key="1">
    <citation type="journal article" date="2020" name="mSystems">
        <title>Genome- and Community-Level Interaction Insights into Carbon Utilization and Element Cycling Functions of Hydrothermarchaeota in Hydrothermal Sediment.</title>
        <authorList>
            <person name="Zhou Z."/>
            <person name="Liu Y."/>
            <person name="Xu W."/>
            <person name="Pan J."/>
            <person name="Luo Z.H."/>
            <person name="Li M."/>
        </authorList>
    </citation>
    <scope>NUCLEOTIDE SEQUENCE [LARGE SCALE GENOMIC DNA]</scope>
    <source>
        <strain evidence="1">SpSt-769</strain>
    </source>
</reference>
<protein>
    <submittedName>
        <fullName evidence="1">N-acetyltransferase</fullName>
    </submittedName>
</protein>
<dbReference type="InterPro" id="IPR016181">
    <property type="entry name" value="Acyl_CoA_acyltransferase"/>
</dbReference>